<dbReference type="EMBL" id="JAVRRD010000013">
    <property type="protein sequence ID" value="KAK5052494.1"/>
    <property type="molecule type" value="Genomic_DNA"/>
</dbReference>
<organism evidence="2 3">
    <name type="scientific">Exophiala bonariae</name>
    <dbReference type="NCBI Taxonomy" id="1690606"/>
    <lineage>
        <taxon>Eukaryota</taxon>
        <taxon>Fungi</taxon>
        <taxon>Dikarya</taxon>
        <taxon>Ascomycota</taxon>
        <taxon>Pezizomycotina</taxon>
        <taxon>Eurotiomycetes</taxon>
        <taxon>Chaetothyriomycetidae</taxon>
        <taxon>Chaetothyriales</taxon>
        <taxon>Herpotrichiellaceae</taxon>
        <taxon>Exophiala</taxon>
    </lineage>
</organism>
<evidence type="ECO:0000313" key="3">
    <source>
        <dbReference type="Proteomes" id="UP001358417"/>
    </source>
</evidence>
<accession>A0AAV9N9I6</accession>
<dbReference type="RefSeq" id="XP_064706194.1">
    <property type="nucleotide sequence ID" value="XM_064845969.1"/>
</dbReference>
<evidence type="ECO:0000313" key="2">
    <source>
        <dbReference type="EMBL" id="KAK5052494.1"/>
    </source>
</evidence>
<keyword evidence="3" id="KW-1185">Reference proteome</keyword>
<proteinExistence type="predicted"/>
<protein>
    <recommendedName>
        <fullName evidence="1">Dienelactone hydrolase domain-containing protein</fullName>
    </recommendedName>
</protein>
<dbReference type="InterPro" id="IPR002925">
    <property type="entry name" value="Dienelactn_hydro"/>
</dbReference>
<dbReference type="Pfam" id="PF01738">
    <property type="entry name" value="DLH"/>
    <property type="match status" value="1"/>
</dbReference>
<gene>
    <name evidence="2" type="ORF">LTR84_002358</name>
</gene>
<dbReference type="PANTHER" id="PTHR47668">
    <property type="entry name" value="DIENELACTONE HYDROLASE FAMILY PROTEIN (AFU_ORTHOLOGUE AFUA_6G01940)"/>
    <property type="match status" value="1"/>
</dbReference>
<dbReference type="SUPFAM" id="SSF53474">
    <property type="entry name" value="alpha/beta-Hydrolases"/>
    <property type="match status" value="1"/>
</dbReference>
<dbReference type="AlphaFoldDB" id="A0AAV9N9I6"/>
<dbReference type="GO" id="GO:0016787">
    <property type="term" value="F:hydrolase activity"/>
    <property type="evidence" value="ECO:0007669"/>
    <property type="project" value="InterPro"/>
</dbReference>
<name>A0AAV9N9I6_9EURO</name>
<dbReference type="Proteomes" id="UP001358417">
    <property type="component" value="Unassembled WGS sequence"/>
</dbReference>
<sequence length="239" mass="26260">MLHVTGPPESADVTTGILSIYDAFGFFPQTQQGADIVSAGLTSAGGATVVFMPDFFNGNAIPLAWYPSDTPEKLAAVMDWFHNVALPDNHVPRVAGILVAAERLYPNIKTWGLLGYCWGGKMTSMLSAIQSRPGAQQVFTTAVQLHPGLIDAKEAAEIKIPTCLLASKDEVAEEIWGYDAKLLTGEEDKGKKHVEIFEDQVHGWLSARADLADERVRAEYERGYQIVVKFFAEHLWPKK</sequence>
<dbReference type="PANTHER" id="PTHR47668:SF1">
    <property type="entry name" value="DIENELACTONE HYDROLASE DOMAIN-CONTAINING PROTEIN-RELATED"/>
    <property type="match status" value="1"/>
</dbReference>
<evidence type="ECO:0000259" key="1">
    <source>
        <dbReference type="Pfam" id="PF01738"/>
    </source>
</evidence>
<reference evidence="2 3" key="1">
    <citation type="submission" date="2023-08" db="EMBL/GenBank/DDBJ databases">
        <title>Black Yeasts Isolated from many extreme environments.</title>
        <authorList>
            <person name="Coleine C."/>
            <person name="Stajich J.E."/>
            <person name="Selbmann L."/>
        </authorList>
    </citation>
    <scope>NUCLEOTIDE SEQUENCE [LARGE SCALE GENOMIC DNA]</scope>
    <source>
        <strain evidence="2 3">CCFEE 5792</strain>
    </source>
</reference>
<dbReference type="GeneID" id="89970567"/>
<dbReference type="InterPro" id="IPR029058">
    <property type="entry name" value="AB_hydrolase_fold"/>
</dbReference>
<comment type="caution">
    <text evidence="2">The sequence shown here is derived from an EMBL/GenBank/DDBJ whole genome shotgun (WGS) entry which is preliminary data.</text>
</comment>
<feature type="domain" description="Dienelactone hydrolase" evidence="1">
    <location>
        <begin position="14"/>
        <end position="234"/>
    </location>
</feature>
<dbReference type="Gene3D" id="3.40.50.1820">
    <property type="entry name" value="alpha/beta hydrolase"/>
    <property type="match status" value="1"/>
</dbReference>